<gene>
    <name evidence="2" type="ORF">B0A50_04656</name>
</gene>
<evidence type="ECO:0000313" key="3">
    <source>
        <dbReference type="Proteomes" id="UP000308549"/>
    </source>
</evidence>
<feature type="signal peptide" evidence="1">
    <location>
        <begin position="1"/>
        <end position="19"/>
    </location>
</feature>
<dbReference type="Proteomes" id="UP000308549">
    <property type="component" value="Unassembled WGS sequence"/>
</dbReference>
<evidence type="ECO:0000313" key="2">
    <source>
        <dbReference type="EMBL" id="TKA26159.1"/>
    </source>
</evidence>
<organism evidence="2 3">
    <name type="scientific">Salinomyces thailandicus</name>
    <dbReference type="NCBI Taxonomy" id="706561"/>
    <lineage>
        <taxon>Eukaryota</taxon>
        <taxon>Fungi</taxon>
        <taxon>Dikarya</taxon>
        <taxon>Ascomycota</taxon>
        <taxon>Pezizomycotina</taxon>
        <taxon>Dothideomycetes</taxon>
        <taxon>Dothideomycetidae</taxon>
        <taxon>Mycosphaerellales</taxon>
        <taxon>Teratosphaeriaceae</taxon>
        <taxon>Salinomyces</taxon>
    </lineage>
</organism>
<keyword evidence="1" id="KW-0732">Signal</keyword>
<comment type="caution">
    <text evidence="2">The sequence shown here is derived from an EMBL/GenBank/DDBJ whole genome shotgun (WGS) entry which is preliminary data.</text>
</comment>
<feature type="chain" id="PRO_5020235608" evidence="1">
    <location>
        <begin position="20"/>
        <end position="308"/>
    </location>
</feature>
<keyword evidence="3" id="KW-1185">Reference proteome</keyword>
<accession>A0A4V5N6J9</accession>
<protein>
    <submittedName>
        <fullName evidence="2">Uncharacterized protein</fullName>
    </submittedName>
</protein>
<evidence type="ECO:0000256" key="1">
    <source>
        <dbReference type="SAM" id="SignalP"/>
    </source>
</evidence>
<reference evidence="2 3" key="1">
    <citation type="submission" date="2017-03" db="EMBL/GenBank/DDBJ databases">
        <title>Genomes of endolithic fungi from Antarctica.</title>
        <authorList>
            <person name="Coleine C."/>
            <person name="Masonjones S."/>
            <person name="Stajich J.E."/>
        </authorList>
    </citation>
    <scope>NUCLEOTIDE SEQUENCE [LARGE SCALE GENOMIC DNA]</scope>
    <source>
        <strain evidence="2 3">CCFEE 6315</strain>
    </source>
</reference>
<dbReference type="AlphaFoldDB" id="A0A4V5N6J9"/>
<proteinExistence type="predicted"/>
<name>A0A4V5N6J9_9PEZI</name>
<sequence length="308" mass="31651">MRVAMTAIVAAFFVCIASAIMPGEGNSFSVVVAADQIQETEGAAKKAALEARQDSCDCPEGYCCLEDSGEPRCIELDASICPSPFGTSTAARPTGTGKVVTFPIATRTAPAKGNGEPGITTTVHDTTTVGSLYMSTLAPVDSITAAPVARTGTGATCDESCCFFSPSWYACVGGYLTTSGEQLSQPKSAPALSQQPVAVSTTGTLDMPALQTSVPRRSSTAAHNTATFILSPPMTFVDGSSETNNERLGVSTATSNIETLSTLHKSVSQNGTCGAFFGTTCEGSGFGDCCGGDSKRDSLKSLSYTDWG</sequence>
<dbReference type="EMBL" id="NAJL01000030">
    <property type="protein sequence ID" value="TKA26159.1"/>
    <property type="molecule type" value="Genomic_DNA"/>
</dbReference>